<comment type="caution">
    <text evidence="1">The sequence shown here is derived from an EMBL/GenBank/DDBJ whole genome shotgun (WGS) entry which is preliminary data.</text>
</comment>
<protein>
    <recommendedName>
        <fullName evidence="3">ParA family protein</fullName>
    </recommendedName>
</protein>
<proteinExistence type="predicted"/>
<organism evidence="1 2">
    <name type="scientific">Candidatus Galacturonatibacter soehngenii</name>
    <dbReference type="NCBI Taxonomy" id="2307010"/>
    <lineage>
        <taxon>Bacteria</taxon>
        <taxon>Bacillati</taxon>
        <taxon>Bacillota</taxon>
        <taxon>Clostridia</taxon>
        <taxon>Lachnospirales</taxon>
        <taxon>Lachnospiraceae</taxon>
        <taxon>Candidatus Galacturonatibacter</taxon>
    </lineage>
</organism>
<dbReference type="Gene3D" id="3.40.50.300">
    <property type="entry name" value="P-loop containing nucleotide triphosphate hydrolases"/>
    <property type="match status" value="1"/>
</dbReference>
<gene>
    <name evidence="1" type="ORF">F7O84_14010</name>
</gene>
<evidence type="ECO:0000313" key="1">
    <source>
        <dbReference type="EMBL" id="KAB1438639.1"/>
    </source>
</evidence>
<dbReference type="EMBL" id="WAGX01000005">
    <property type="protein sequence ID" value="KAB1438639.1"/>
    <property type="molecule type" value="Genomic_DNA"/>
</dbReference>
<dbReference type="Gene3D" id="3.40.50.10850">
    <property type="entry name" value="Ntrc-like two-domain protein"/>
    <property type="match status" value="1"/>
</dbReference>
<name>A0A7V7QL59_9FIRM</name>
<dbReference type="InterPro" id="IPR027417">
    <property type="entry name" value="P-loop_NTPase"/>
</dbReference>
<dbReference type="RefSeq" id="WP_151146407.1">
    <property type="nucleotide sequence ID" value="NZ_WAGX01000005.1"/>
</dbReference>
<sequence>MKNRMIAICDKEAAYAYNLVDYFNNKNNIFFSEAFTNEESIHEYAKERFIHILLVSDKMNIELINKKNIGLTILLSEQEAVLAGKTYKAIYKYQSAGNILKSIMNYYAEREDEPLSLLNKKCQIIGVYSPIKRSLKSSFCLALGQILAKEKAVLYLNMEEYSGFSTLFQKEYKADLSDVIYYLRQDKANLLVKLEGIVDSINNLDYIPPVSSPMDIREVKKEEWLKLFREVSANSKYETVIVDFGDGAEGLLELLSECNQIYVPIREDYLSNAKIEQFESLLDKAGYEVLKSNMKKIKLPYHNSFGSRECYAEQLVWSELGDYVRSVVR</sequence>
<dbReference type="OrthoDB" id="9777019at2"/>
<accession>A0A7V7QL59</accession>
<reference evidence="1 2" key="1">
    <citation type="submission" date="2019-09" db="EMBL/GenBank/DDBJ databases">
        <authorList>
            <person name="Valk L.C."/>
        </authorList>
    </citation>
    <scope>NUCLEOTIDE SEQUENCE [LARGE SCALE GENOMIC DNA]</scope>
    <source>
        <strain evidence="1">GalUA</strain>
    </source>
</reference>
<dbReference type="SUPFAM" id="SSF52540">
    <property type="entry name" value="P-loop containing nucleoside triphosphate hydrolases"/>
    <property type="match status" value="1"/>
</dbReference>
<dbReference type="Proteomes" id="UP000461768">
    <property type="component" value="Unassembled WGS sequence"/>
</dbReference>
<reference evidence="1 2" key="2">
    <citation type="submission" date="2020-02" db="EMBL/GenBank/DDBJ databases">
        <title>Candidatus Galacturonibacter soehngenii shows hetero-acetogenic catabolism of galacturonic acid but lacks a canonical carbon monoxide dehydrogenase/acetyl-CoA synthase complex.</title>
        <authorList>
            <person name="Diender M."/>
            <person name="Stouten G.R."/>
            <person name="Petersen J.F."/>
            <person name="Nielsen P.H."/>
            <person name="Dueholm M.S."/>
            <person name="Pronk J.T."/>
            <person name="Van Loosdrecht M.C.M."/>
        </authorList>
    </citation>
    <scope>NUCLEOTIDE SEQUENCE [LARGE SCALE GENOMIC DNA]</scope>
    <source>
        <strain evidence="1">GalUA</strain>
    </source>
</reference>
<dbReference type="AlphaFoldDB" id="A0A7V7QL59"/>
<evidence type="ECO:0008006" key="3">
    <source>
        <dbReference type="Google" id="ProtNLM"/>
    </source>
</evidence>
<keyword evidence="2" id="KW-1185">Reference proteome</keyword>
<evidence type="ECO:0000313" key="2">
    <source>
        <dbReference type="Proteomes" id="UP000461768"/>
    </source>
</evidence>